<dbReference type="CDD" id="cd17678">
    <property type="entry name" value="RUN2_DENND5"/>
    <property type="match status" value="1"/>
</dbReference>
<feature type="region of interest" description="Disordered" evidence="6">
    <location>
        <begin position="1207"/>
        <end position="1309"/>
    </location>
</feature>
<keyword evidence="4" id="KW-0472">Membrane</keyword>
<evidence type="ECO:0000313" key="11">
    <source>
        <dbReference type="Proteomes" id="UP001201812"/>
    </source>
</evidence>
<evidence type="ECO:0000256" key="2">
    <source>
        <dbReference type="ARBA" id="ARBA00006664"/>
    </source>
</evidence>
<dbReference type="PROSITE" id="PS50211">
    <property type="entry name" value="DENN"/>
    <property type="match status" value="1"/>
</dbReference>
<dbReference type="PANTHER" id="PTHR46070">
    <property type="entry name" value="PINSTRIPE, ISOFORM A"/>
    <property type="match status" value="1"/>
</dbReference>
<feature type="domain" description="RUN" evidence="9">
    <location>
        <begin position="1648"/>
        <end position="1801"/>
    </location>
</feature>
<feature type="compositionally biased region" description="Basic and acidic residues" evidence="6">
    <location>
        <begin position="184"/>
        <end position="200"/>
    </location>
</feature>
<feature type="region of interest" description="Disordered" evidence="6">
    <location>
        <begin position="1128"/>
        <end position="1166"/>
    </location>
</feature>
<feature type="compositionally biased region" description="Basic and acidic residues" evidence="6">
    <location>
        <begin position="1142"/>
        <end position="1153"/>
    </location>
</feature>
<dbReference type="PROSITE" id="PS50826">
    <property type="entry name" value="RUN"/>
    <property type="match status" value="2"/>
</dbReference>
<dbReference type="GO" id="GO:0016020">
    <property type="term" value="C:membrane"/>
    <property type="evidence" value="ECO:0007669"/>
    <property type="project" value="UniProtKB-SubCell"/>
</dbReference>
<dbReference type="InterPro" id="IPR001194">
    <property type="entry name" value="cDENN_dom"/>
</dbReference>
<dbReference type="EMBL" id="JAKKPZ010000001">
    <property type="protein sequence ID" value="KAI1728260.1"/>
    <property type="molecule type" value="Genomic_DNA"/>
</dbReference>
<dbReference type="Pfam" id="PF03456">
    <property type="entry name" value="uDENN"/>
    <property type="match status" value="1"/>
</dbReference>
<dbReference type="PANTHER" id="PTHR46070:SF1">
    <property type="entry name" value="PINSTRIPE, ISOFORM A"/>
    <property type="match status" value="1"/>
</dbReference>
<evidence type="ECO:0000259" key="8">
    <source>
        <dbReference type="PROSITE" id="PS50211"/>
    </source>
</evidence>
<keyword evidence="11" id="KW-1185">Reference proteome</keyword>
<dbReference type="PROSITE" id="PS50095">
    <property type="entry name" value="PLAT"/>
    <property type="match status" value="1"/>
</dbReference>
<dbReference type="SMART" id="SM00801">
    <property type="entry name" value="dDENN"/>
    <property type="match status" value="1"/>
</dbReference>
<dbReference type="GO" id="GO:0005085">
    <property type="term" value="F:guanyl-nucleotide exchange factor activity"/>
    <property type="evidence" value="ECO:0007669"/>
    <property type="project" value="InterPro"/>
</dbReference>
<dbReference type="Pfam" id="PF03455">
    <property type="entry name" value="dDENN"/>
    <property type="match status" value="1"/>
</dbReference>
<comment type="similarity">
    <text evidence="2">Belongs to the RAB6IP1 family.</text>
</comment>
<dbReference type="InterPro" id="IPR036392">
    <property type="entry name" value="PLAT/LH2_dom_sf"/>
</dbReference>
<evidence type="ECO:0000256" key="3">
    <source>
        <dbReference type="ARBA" id="ARBA00022737"/>
    </source>
</evidence>
<keyword evidence="3" id="KW-0677">Repeat</keyword>
<dbReference type="SUPFAM" id="SSF140741">
    <property type="entry name" value="RUN domain-like"/>
    <property type="match status" value="3"/>
</dbReference>
<feature type="compositionally biased region" description="Basic residues" evidence="6">
    <location>
        <begin position="220"/>
        <end position="237"/>
    </location>
</feature>
<dbReference type="Proteomes" id="UP001201812">
    <property type="component" value="Unassembled WGS sequence"/>
</dbReference>
<organism evidence="10 11">
    <name type="scientific">Ditylenchus destructor</name>
    <dbReference type="NCBI Taxonomy" id="166010"/>
    <lineage>
        <taxon>Eukaryota</taxon>
        <taxon>Metazoa</taxon>
        <taxon>Ecdysozoa</taxon>
        <taxon>Nematoda</taxon>
        <taxon>Chromadorea</taxon>
        <taxon>Rhabditida</taxon>
        <taxon>Tylenchina</taxon>
        <taxon>Tylenchomorpha</taxon>
        <taxon>Sphaerularioidea</taxon>
        <taxon>Anguinidae</taxon>
        <taxon>Anguininae</taxon>
        <taxon>Ditylenchus</taxon>
    </lineage>
</organism>
<feature type="compositionally biased region" description="Low complexity" evidence="6">
    <location>
        <begin position="1291"/>
        <end position="1302"/>
    </location>
</feature>
<comment type="subcellular location">
    <subcellularLocation>
        <location evidence="1">Membrane</location>
    </subcellularLocation>
</comment>
<dbReference type="InterPro" id="IPR037213">
    <property type="entry name" value="Run_dom_sf"/>
</dbReference>
<accession>A0AAD4NJZ9</accession>
<sequence length="1806" mass="204737">MSDPNPCDDTPSGSNDDYYASHLTLCDYFAVIGFDKAAGLQVDKYAELATDLAGPSCSSNTAGVYSNTGNAVPLQNQSKSPLDRAYQAKVLAHYPEERVGFPFVQEVVSLCVPKGLRIYTERKAPKEPDFHSFVLVREDGSRINGCALLFYEELLDTDIRQQIYDLQMEHVRQMTISSSSNSLSREKDETSTSVGDERNSRQMQKQQYPPGQVSFGNHTLPRKQSKQRGRSASKVTKRASYYDSASKPIYVSKCLCMITRIPIVYSTENLLRYFWSMCQDKTTDENAKHLPIESLIYWALHEVPLPVPGTCLQVSFDSCHLIVKRPFASKNELPFFDYPIQTLFSHISPERFLKLFTCFLLEHQILICSKFMDRLMLVAECLSTLVFPFRWQLTYVPILPYSQLKFIEAPVPYVMGLCYDERIPDQIFQSNVCIFDIDAGRLDYPEDIPHFPRQRQIIAEICHVIQKFRLQNTPPAAVKNGQLDLKLSEVTAIETDAGRPVVKMRKHKNGDGISRRNDGELWSKKRMSRSFDNNVTSFDELAVQIETEELTSGIGLKLEQEQKAENTVTNSVTHQRPDPNSAYLRGLRFNQAIRELFLHHFASLFACYENFLLTNHANGDENNRESMVNFDKASFLSDQPDSYLPFLAAFLETQMFASFVDSKILCQCSPSLLHQDLSNLLLHEERLTDNANIAHFDRRIALLISTNPAGQPRTPDRQPTDFLALAGMQSLIQPPNGGESGMLTVDYAIPPPHPLDTRHLTPSRVVYGGIFPKLDSKMFATHEQRTLDDHERKTVPNKDVLASPWKQHRNSNPGGHTGKKQRVLAVLEDAANRLAPNAHDQPQNIETPMKVAHQNWKFVEQLLPKTKRMLVAKMGKEAVHLGHGDLGITGVEENTLVAGFCDLLERVWAHGLKKKQGKSALWACIFAHHDRDKFESLKPVDRYTNLSPEQHIYGRLPPLPQPKIDYSTTSVVPIPVQRRHNESLAHAVDDDSKTLTDLIDSIKNIAKSLEIGPFEGVGLNSAKGEPIEYMDEDQKLVYPPIEGPKQESRVLANVANNDVSANWSQSFIQRAANFISDKIVNNPIIKDEGETDIMNRSTINQNPETRPKRDDSRARFYHHAEPTTVRDLNGNFGNEPRKSRRRETTRLKTESGLDKANGNMSSSQWPTVQKETVIHDSDWEQQPEFAIRHQHLSRPTKIEPSAWQMKHQAQQIQLQKHVNSGKGMKKSSSISDFAPHWTNSAMPNMEETGGVSQPTTPSRRPLRDGSLSARTSVTDSPEHKPNRGGRRSLSRPRSPNRSQNRRMSGIDLEKQLSPLPTKMAYDLKNVMRMTEIKTDIGFARAFVRLALERKLLHKHLKSVLSNTHLLQKMYKRYAFLRCEDEREQFLYHVLSLNAVDFSCFTHTFISTKIQYEVLLVSNIDRFSSSSIWVMLTGSLGSTSSIHLPPNSLQFTFDYKNLGIISTMRIGHSPLEGGKGHHPSKWFLDYVLVRNNITAQTFCFHCGRWFGRGVDDGALERLLVAERQSSTGNREDSAIDAAELLDMESSFYSTNQGSGFGFNSFISRPESPISGVAMPSPSHNNHYHTNTGSLARRMRSPSVGRTSVTDYYTGSKQNAPRISEIQHKLGVAVNALVKHFFTEKDYRSGARLTPLLCGENGLVSCLEQLFQLGRQETLFSNRLFRQPYPWDYVEKVFSWFANFFRNGESRKLTREQRSVIIYAYKLVMKISANTAVGKEGKFHAFVLLSLRDHILSGLLPLMAWTPVTSQMYDESAFLRQPHHLSYLSKLLSSLNEFSFSLEKSLTYGIES</sequence>
<evidence type="ECO:0000259" key="9">
    <source>
        <dbReference type="PROSITE" id="PS50826"/>
    </source>
</evidence>
<dbReference type="SUPFAM" id="SSF49723">
    <property type="entry name" value="Lipase/lipooxygenase domain (PLAT/LH2 domain)"/>
    <property type="match status" value="1"/>
</dbReference>
<comment type="caution">
    <text evidence="10">The sequence shown here is derived from an EMBL/GenBank/DDBJ whole genome shotgun (WGS) entry which is preliminary data.</text>
</comment>
<feature type="compositionally biased region" description="Low complexity" evidence="6">
    <location>
        <begin position="1220"/>
        <end position="1231"/>
    </location>
</feature>
<dbReference type="InterPro" id="IPR043153">
    <property type="entry name" value="DENN_C"/>
</dbReference>
<proteinExistence type="inferred from homology"/>
<dbReference type="SMART" id="SM00800">
    <property type="entry name" value="uDENN"/>
    <property type="match status" value="1"/>
</dbReference>
<gene>
    <name evidence="10" type="ORF">DdX_00427</name>
</gene>
<dbReference type="Pfam" id="PF02141">
    <property type="entry name" value="DENN"/>
    <property type="match status" value="1"/>
</dbReference>
<dbReference type="SMART" id="SM00593">
    <property type="entry name" value="RUN"/>
    <property type="match status" value="2"/>
</dbReference>
<dbReference type="InterPro" id="IPR005112">
    <property type="entry name" value="dDENN_dom"/>
</dbReference>
<dbReference type="InterPro" id="IPR004012">
    <property type="entry name" value="Run_dom"/>
</dbReference>
<reference evidence="10" key="1">
    <citation type="submission" date="2022-01" db="EMBL/GenBank/DDBJ databases">
        <title>Genome Sequence Resource for Two Populations of Ditylenchus destructor, the Migratory Endoparasitic Phytonematode.</title>
        <authorList>
            <person name="Zhang H."/>
            <person name="Lin R."/>
            <person name="Xie B."/>
        </authorList>
    </citation>
    <scope>NUCLEOTIDE SEQUENCE</scope>
    <source>
        <strain evidence="10">BazhouSP</strain>
    </source>
</reference>
<evidence type="ECO:0000256" key="5">
    <source>
        <dbReference type="PROSITE-ProRule" id="PRU00152"/>
    </source>
</evidence>
<dbReference type="InterPro" id="IPR001024">
    <property type="entry name" value="PLAT/LH2_dom"/>
</dbReference>
<dbReference type="Gene3D" id="1.20.58.900">
    <property type="match status" value="3"/>
</dbReference>
<feature type="domain" description="PLAT" evidence="7">
    <location>
        <begin position="1409"/>
        <end position="1519"/>
    </location>
</feature>
<feature type="compositionally biased region" description="Polar residues" evidence="6">
    <location>
        <begin position="201"/>
        <end position="217"/>
    </location>
</feature>
<feature type="domain" description="UDENN" evidence="8">
    <location>
        <begin position="70"/>
        <end position="670"/>
    </location>
</feature>
<evidence type="ECO:0000313" key="10">
    <source>
        <dbReference type="EMBL" id="KAI1728260.1"/>
    </source>
</evidence>
<dbReference type="GO" id="GO:0031267">
    <property type="term" value="F:small GTPase binding"/>
    <property type="evidence" value="ECO:0007669"/>
    <property type="project" value="InterPro"/>
</dbReference>
<dbReference type="InterPro" id="IPR037516">
    <property type="entry name" value="Tripartite_DENN"/>
</dbReference>
<dbReference type="InterPro" id="IPR047278">
    <property type="entry name" value="DEN5A/B"/>
</dbReference>
<evidence type="ECO:0000256" key="6">
    <source>
        <dbReference type="SAM" id="MobiDB-lite"/>
    </source>
</evidence>
<feature type="compositionally biased region" description="Polar residues" evidence="6">
    <location>
        <begin position="1207"/>
        <end position="1218"/>
    </location>
</feature>
<evidence type="ECO:0000259" key="7">
    <source>
        <dbReference type="PROSITE" id="PS50095"/>
    </source>
</evidence>
<dbReference type="InterPro" id="IPR005113">
    <property type="entry name" value="uDENN_dom"/>
</dbReference>
<feature type="domain" description="RUN" evidence="9">
    <location>
        <begin position="891"/>
        <end position="1407"/>
    </location>
</feature>
<comment type="caution">
    <text evidence="5">Lacks conserved residue(s) required for the propagation of feature annotation.</text>
</comment>
<evidence type="ECO:0000256" key="4">
    <source>
        <dbReference type="ARBA" id="ARBA00023136"/>
    </source>
</evidence>
<dbReference type="Gene3D" id="3.40.50.11500">
    <property type="match status" value="1"/>
</dbReference>
<dbReference type="SMART" id="SM00799">
    <property type="entry name" value="DENN"/>
    <property type="match status" value="1"/>
</dbReference>
<protein>
    <submittedName>
        <fullName evidence="10">DENN (AEX-3) domain-containing protein</fullName>
    </submittedName>
</protein>
<dbReference type="Pfam" id="PF02759">
    <property type="entry name" value="RUN"/>
    <property type="match status" value="2"/>
</dbReference>
<evidence type="ECO:0000256" key="1">
    <source>
        <dbReference type="ARBA" id="ARBA00004370"/>
    </source>
</evidence>
<feature type="region of interest" description="Disordered" evidence="6">
    <location>
        <begin position="176"/>
        <end position="237"/>
    </location>
</feature>
<dbReference type="Gene3D" id="2.60.60.20">
    <property type="entry name" value="PLAT/LH2 domain"/>
    <property type="match status" value="1"/>
</dbReference>
<name>A0AAD4NJZ9_9BILA</name>